<keyword evidence="4 7" id="KW-0812">Transmembrane</keyword>
<evidence type="ECO:0000313" key="9">
    <source>
        <dbReference type="EMBL" id="MBC5753383.1"/>
    </source>
</evidence>
<sequence length="281" mass="30599">MDNTSKKRKNYNFKIGCVITVAMLLFVLVGIIWTPYPPEAVDASAKLAGSSLAHPFGCDQLGRDILSRVMSGSKITLFAAAGTVLLGGSIGVLIGAFTGYFGSVLDEVLMRIMDVMFAFPSILLSLVVIAVLGPGNYQTVLALGIAFVPSFARIVRSEFIRCREMEYVKLARLSGACDLRIMFVHILPNIRQVLLSSLMIGFNNAVLAEASLSYLGIGVQPPYASLGRMLSEAQSYIFVSPGSCIWPGLVLILMILGFSLMSDGMSVEMHERKRWKRKNVC</sequence>
<feature type="transmembrane region" description="Helical" evidence="7">
    <location>
        <begin position="237"/>
        <end position="260"/>
    </location>
</feature>
<protein>
    <submittedName>
        <fullName evidence="9">ABC transporter permease</fullName>
    </submittedName>
</protein>
<keyword evidence="6 7" id="KW-0472">Membrane</keyword>
<organism evidence="9 10">
    <name type="scientific">Roseburia yibonii</name>
    <dbReference type="NCBI Taxonomy" id="2763063"/>
    <lineage>
        <taxon>Bacteria</taxon>
        <taxon>Bacillati</taxon>
        <taxon>Bacillota</taxon>
        <taxon>Clostridia</taxon>
        <taxon>Lachnospirales</taxon>
        <taxon>Lachnospiraceae</taxon>
        <taxon>Roseburia</taxon>
    </lineage>
</organism>
<dbReference type="PANTHER" id="PTHR43386:SF1">
    <property type="entry name" value="D,D-DIPEPTIDE TRANSPORT SYSTEM PERMEASE PROTEIN DDPC-RELATED"/>
    <property type="match status" value="1"/>
</dbReference>
<evidence type="ECO:0000256" key="1">
    <source>
        <dbReference type="ARBA" id="ARBA00004651"/>
    </source>
</evidence>
<accession>A0ABR7I8W9</accession>
<dbReference type="PROSITE" id="PS50928">
    <property type="entry name" value="ABC_TM1"/>
    <property type="match status" value="1"/>
</dbReference>
<feature type="transmembrane region" description="Helical" evidence="7">
    <location>
        <begin position="137"/>
        <end position="155"/>
    </location>
</feature>
<feature type="transmembrane region" description="Helical" evidence="7">
    <location>
        <begin position="12"/>
        <end position="33"/>
    </location>
</feature>
<keyword evidence="5 7" id="KW-1133">Transmembrane helix</keyword>
<dbReference type="InterPro" id="IPR035906">
    <property type="entry name" value="MetI-like_sf"/>
</dbReference>
<dbReference type="Pfam" id="PF00528">
    <property type="entry name" value="BPD_transp_1"/>
    <property type="match status" value="1"/>
</dbReference>
<gene>
    <name evidence="9" type="ORF">H8Z76_04945</name>
</gene>
<name>A0ABR7I8W9_9FIRM</name>
<dbReference type="InterPro" id="IPR050366">
    <property type="entry name" value="BP-dependent_transpt_permease"/>
</dbReference>
<dbReference type="PANTHER" id="PTHR43386">
    <property type="entry name" value="OLIGOPEPTIDE TRANSPORT SYSTEM PERMEASE PROTEIN APPC"/>
    <property type="match status" value="1"/>
</dbReference>
<dbReference type="Proteomes" id="UP000621540">
    <property type="component" value="Unassembled WGS sequence"/>
</dbReference>
<keyword evidence="3" id="KW-1003">Cell membrane</keyword>
<feature type="transmembrane region" description="Helical" evidence="7">
    <location>
        <begin position="112"/>
        <end position="131"/>
    </location>
</feature>
<evidence type="ECO:0000256" key="7">
    <source>
        <dbReference type="RuleBase" id="RU363032"/>
    </source>
</evidence>
<feature type="domain" description="ABC transmembrane type-1" evidence="8">
    <location>
        <begin position="73"/>
        <end position="262"/>
    </location>
</feature>
<comment type="caution">
    <text evidence="9">The sequence shown here is derived from an EMBL/GenBank/DDBJ whole genome shotgun (WGS) entry which is preliminary data.</text>
</comment>
<evidence type="ECO:0000256" key="3">
    <source>
        <dbReference type="ARBA" id="ARBA00022475"/>
    </source>
</evidence>
<feature type="transmembrane region" description="Helical" evidence="7">
    <location>
        <begin position="75"/>
        <end position="100"/>
    </location>
</feature>
<evidence type="ECO:0000256" key="5">
    <source>
        <dbReference type="ARBA" id="ARBA00022989"/>
    </source>
</evidence>
<evidence type="ECO:0000256" key="4">
    <source>
        <dbReference type="ARBA" id="ARBA00022692"/>
    </source>
</evidence>
<evidence type="ECO:0000313" key="10">
    <source>
        <dbReference type="Proteomes" id="UP000621540"/>
    </source>
</evidence>
<proteinExistence type="inferred from homology"/>
<dbReference type="CDD" id="cd06261">
    <property type="entry name" value="TM_PBP2"/>
    <property type="match status" value="1"/>
</dbReference>
<comment type="subcellular location">
    <subcellularLocation>
        <location evidence="1 7">Cell membrane</location>
        <topology evidence="1 7">Multi-pass membrane protein</topology>
    </subcellularLocation>
</comment>
<evidence type="ECO:0000256" key="2">
    <source>
        <dbReference type="ARBA" id="ARBA00022448"/>
    </source>
</evidence>
<evidence type="ECO:0000256" key="6">
    <source>
        <dbReference type="ARBA" id="ARBA00023136"/>
    </source>
</evidence>
<dbReference type="RefSeq" id="WP_186981835.1">
    <property type="nucleotide sequence ID" value="NZ_JACOQH010000003.1"/>
</dbReference>
<keyword evidence="2 7" id="KW-0813">Transport</keyword>
<reference evidence="9 10" key="1">
    <citation type="submission" date="2020-08" db="EMBL/GenBank/DDBJ databases">
        <title>Genome public.</title>
        <authorList>
            <person name="Liu C."/>
            <person name="Sun Q."/>
        </authorList>
    </citation>
    <scope>NUCLEOTIDE SEQUENCE [LARGE SCALE GENOMIC DNA]</scope>
    <source>
        <strain evidence="9 10">BX0805</strain>
    </source>
</reference>
<dbReference type="InterPro" id="IPR000515">
    <property type="entry name" value="MetI-like"/>
</dbReference>
<dbReference type="EMBL" id="JACOQH010000003">
    <property type="protein sequence ID" value="MBC5753383.1"/>
    <property type="molecule type" value="Genomic_DNA"/>
</dbReference>
<evidence type="ECO:0000259" key="8">
    <source>
        <dbReference type="PROSITE" id="PS50928"/>
    </source>
</evidence>
<comment type="similarity">
    <text evidence="7">Belongs to the binding-protein-dependent transport system permease family.</text>
</comment>
<keyword evidence="10" id="KW-1185">Reference proteome</keyword>
<dbReference type="SUPFAM" id="SSF161098">
    <property type="entry name" value="MetI-like"/>
    <property type="match status" value="1"/>
</dbReference>
<dbReference type="Gene3D" id="1.10.3720.10">
    <property type="entry name" value="MetI-like"/>
    <property type="match status" value="1"/>
</dbReference>